<feature type="compositionally biased region" description="Basic and acidic residues" evidence="8">
    <location>
        <begin position="360"/>
        <end position="384"/>
    </location>
</feature>
<evidence type="ECO:0000256" key="7">
    <source>
        <dbReference type="ARBA" id="ARBA00023242"/>
    </source>
</evidence>
<dbReference type="GO" id="GO:0046872">
    <property type="term" value="F:metal ion binding"/>
    <property type="evidence" value="ECO:0007669"/>
    <property type="project" value="UniProtKB-KW"/>
</dbReference>
<dbReference type="AlphaFoldDB" id="A0A8R7VAS2"/>
<protein>
    <recommendedName>
        <fullName evidence="9">DDE Tnp4 domain-containing protein</fullName>
    </recommendedName>
</protein>
<dbReference type="Pfam" id="PF13359">
    <property type="entry name" value="DDE_Tnp_4"/>
    <property type="match status" value="1"/>
</dbReference>
<dbReference type="EnsemblPlants" id="TuG1812G0700006067.01.T01">
    <property type="protein sequence ID" value="TuG1812G0700006067.01.T01"/>
    <property type="gene ID" value="TuG1812G0700006067.01"/>
</dbReference>
<dbReference type="InterPro" id="IPR027806">
    <property type="entry name" value="HARBI1_dom"/>
</dbReference>
<dbReference type="GO" id="GO:0004518">
    <property type="term" value="F:nuclease activity"/>
    <property type="evidence" value="ECO:0007669"/>
    <property type="project" value="UniProtKB-KW"/>
</dbReference>
<dbReference type="PANTHER" id="PTHR22930">
    <property type="match status" value="1"/>
</dbReference>
<dbReference type="PANTHER" id="PTHR22930:SF174">
    <property type="entry name" value="DDE TNP4 DOMAIN-CONTAINING PROTEIN"/>
    <property type="match status" value="1"/>
</dbReference>
<comment type="similarity">
    <text evidence="3">Belongs to the HARBI1 family.</text>
</comment>
<proteinExistence type="inferred from homology"/>
<dbReference type="Gramene" id="TuG1812G0700006067.01.T01">
    <property type="protein sequence ID" value="TuG1812G0700006067.01.T01"/>
    <property type="gene ID" value="TuG1812G0700006067.01"/>
</dbReference>
<evidence type="ECO:0000256" key="1">
    <source>
        <dbReference type="ARBA" id="ARBA00001968"/>
    </source>
</evidence>
<keyword evidence="5" id="KW-0479">Metal-binding</keyword>
<keyword evidence="4" id="KW-0540">Nuclease</keyword>
<sequence length="384" mass="43294">MVDPRGFESVYKMRRSTFSYVCSLVRVPFFESMMAREHTFVDGRVLSLQDGVAVALRMLNSGETSVALGSSVGVNESTVSLVTQSFVKAMVERALLHARWSYSSQKMEKMKRKFHKVHGMPNCCGVVHTTHITFGSQNCDHEENEGILMQAVLDPDMRFRDIDMWRPQVHLSSMAALHNSHLFKHCEKGTWLNGSKLKISSGGGSAVREYIIGNEEYSLRPWLLTPYQLESNLSDSDSKVEFNKRLNSVTTAVALRALARLKDTWKCLQGEGWRPNNQLEAYWTVDTCCMLHNIVIDMEEDGVGMPSDNEYNRIKQVWHVAHDGVRVRDILSQHLVESGACTMAAEEEQEAVVAASSSGDKNKQEQEVHRAQRADRGKEKVHGS</sequence>
<dbReference type="InterPro" id="IPR045249">
    <property type="entry name" value="HARBI1-like"/>
</dbReference>
<dbReference type="GO" id="GO:0016787">
    <property type="term" value="F:hydrolase activity"/>
    <property type="evidence" value="ECO:0007669"/>
    <property type="project" value="UniProtKB-KW"/>
</dbReference>
<evidence type="ECO:0000256" key="6">
    <source>
        <dbReference type="ARBA" id="ARBA00022801"/>
    </source>
</evidence>
<evidence type="ECO:0000256" key="3">
    <source>
        <dbReference type="ARBA" id="ARBA00006958"/>
    </source>
</evidence>
<reference evidence="10" key="3">
    <citation type="submission" date="2022-06" db="UniProtKB">
        <authorList>
            <consortium name="EnsemblPlants"/>
        </authorList>
    </citation>
    <scope>IDENTIFICATION</scope>
</reference>
<evidence type="ECO:0000256" key="5">
    <source>
        <dbReference type="ARBA" id="ARBA00022723"/>
    </source>
</evidence>
<evidence type="ECO:0000313" key="10">
    <source>
        <dbReference type="EnsemblPlants" id="TuG1812G0700006067.01.T01"/>
    </source>
</evidence>
<evidence type="ECO:0000256" key="2">
    <source>
        <dbReference type="ARBA" id="ARBA00004123"/>
    </source>
</evidence>
<comment type="cofactor">
    <cofactor evidence="1">
        <name>a divalent metal cation</name>
        <dbReference type="ChEBI" id="CHEBI:60240"/>
    </cofactor>
</comment>
<reference evidence="10" key="2">
    <citation type="submission" date="2018-03" db="EMBL/GenBank/DDBJ databases">
        <title>The Triticum urartu genome reveals the dynamic nature of wheat genome evolution.</title>
        <authorList>
            <person name="Ling H."/>
            <person name="Ma B."/>
            <person name="Shi X."/>
            <person name="Liu H."/>
            <person name="Dong L."/>
            <person name="Sun H."/>
            <person name="Cao Y."/>
            <person name="Gao Q."/>
            <person name="Zheng S."/>
            <person name="Li Y."/>
            <person name="Yu Y."/>
            <person name="Du H."/>
            <person name="Qi M."/>
            <person name="Li Y."/>
            <person name="Yu H."/>
            <person name="Cui Y."/>
            <person name="Wang N."/>
            <person name="Chen C."/>
            <person name="Wu H."/>
            <person name="Zhao Y."/>
            <person name="Zhang J."/>
            <person name="Li Y."/>
            <person name="Zhou W."/>
            <person name="Zhang B."/>
            <person name="Hu W."/>
            <person name="Eijk M."/>
            <person name="Tang J."/>
            <person name="Witsenboer H."/>
            <person name="Zhao S."/>
            <person name="Li Z."/>
            <person name="Zhang A."/>
            <person name="Wang D."/>
            <person name="Liang C."/>
        </authorList>
    </citation>
    <scope>NUCLEOTIDE SEQUENCE [LARGE SCALE GENOMIC DNA]</scope>
    <source>
        <strain evidence="10">cv. G1812</strain>
    </source>
</reference>
<feature type="domain" description="DDE Tnp4" evidence="9">
    <location>
        <begin position="144"/>
        <end position="293"/>
    </location>
</feature>
<comment type="subcellular location">
    <subcellularLocation>
        <location evidence="2">Nucleus</location>
    </subcellularLocation>
</comment>
<organism evidence="10 11">
    <name type="scientific">Triticum urartu</name>
    <name type="common">Red wild einkorn</name>
    <name type="synonym">Crithodium urartu</name>
    <dbReference type="NCBI Taxonomy" id="4572"/>
    <lineage>
        <taxon>Eukaryota</taxon>
        <taxon>Viridiplantae</taxon>
        <taxon>Streptophyta</taxon>
        <taxon>Embryophyta</taxon>
        <taxon>Tracheophyta</taxon>
        <taxon>Spermatophyta</taxon>
        <taxon>Magnoliopsida</taxon>
        <taxon>Liliopsida</taxon>
        <taxon>Poales</taxon>
        <taxon>Poaceae</taxon>
        <taxon>BOP clade</taxon>
        <taxon>Pooideae</taxon>
        <taxon>Triticodae</taxon>
        <taxon>Triticeae</taxon>
        <taxon>Triticinae</taxon>
        <taxon>Triticum</taxon>
    </lineage>
</organism>
<feature type="region of interest" description="Disordered" evidence="8">
    <location>
        <begin position="348"/>
        <end position="384"/>
    </location>
</feature>
<evidence type="ECO:0000256" key="4">
    <source>
        <dbReference type="ARBA" id="ARBA00022722"/>
    </source>
</evidence>
<name>A0A8R7VAS2_TRIUA</name>
<dbReference type="GO" id="GO:0005634">
    <property type="term" value="C:nucleus"/>
    <property type="evidence" value="ECO:0007669"/>
    <property type="project" value="UniProtKB-SubCell"/>
</dbReference>
<keyword evidence="7" id="KW-0539">Nucleus</keyword>
<keyword evidence="6" id="KW-0378">Hydrolase</keyword>
<dbReference type="Proteomes" id="UP000015106">
    <property type="component" value="Chromosome 7"/>
</dbReference>
<keyword evidence="11" id="KW-1185">Reference proteome</keyword>
<reference evidence="11" key="1">
    <citation type="journal article" date="2013" name="Nature">
        <title>Draft genome of the wheat A-genome progenitor Triticum urartu.</title>
        <authorList>
            <person name="Ling H.Q."/>
            <person name="Zhao S."/>
            <person name="Liu D."/>
            <person name="Wang J."/>
            <person name="Sun H."/>
            <person name="Zhang C."/>
            <person name="Fan H."/>
            <person name="Li D."/>
            <person name="Dong L."/>
            <person name="Tao Y."/>
            <person name="Gao C."/>
            <person name="Wu H."/>
            <person name="Li Y."/>
            <person name="Cui Y."/>
            <person name="Guo X."/>
            <person name="Zheng S."/>
            <person name="Wang B."/>
            <person name="Yu K."/>
            <person name="Liang Q."/>
            <person name="Yang W."/>
            <person name="Lou X."/>
            <person name="Chen J."/>
            <person name="Feng M."/>
            <person name="Jian J."/>
            <person name="Zhang X."/>
            <person name="Luo G."/>
            <person name="Jiang Y."/>
            <person name="Liu J."/>
            <person name="Wang Z."/>
            <person name="Sha Y."/>
            <person name="Zhang B."/>
            <person name="Wu H."/>
            <person name="Tang D."/>
            <person name="Shen Q."/>
            <person name="Xue P."/>
            <person name="Zou S."/>
            <person name="Wang X."/>
            <person name="Liu X."/>
            <person name="Wang F."/>
            <person name="Yang Y."/>
            <person name="An X."/>
            <person name="Dong Z."/>
            <person name="Zhang K."/>
            <person name="Zhang X."/>
            <person name="Luo M.C."/>
            <person name="Dvorak J."/>
            <person name="Tong Y."/>
            <person name="Wang J."/>
            <person name="Yang H."/>
            <person name="Li Z."/>
            <person name="Wang D."/>
            <person name="Zhang A."/>
            <person name="Wang J."/>
        </authorList>
    </citation>
    <scope>NUCLEOTIDE SEQUENCE</scope>
    <source>
        <strain evidence="11">cv. G1812</strain>
    </source>
</reference>
<accession>A0A8R7VAS2</accession>
<evidence type="ECO:0000256" key="8">
    <source>
        <dbReference type="SAM" id="MobiDB-lite"/>
    </source>
</evidence>
<evidence type="ECO:0000259" key="9">
    <source>
        <dbReference type="Pfam" id="PF13359"/>
    </source>
</evidence>
<evidence type="ECO:0000313" key="11">
    <source>
        <dbReference type="Proteomes" id="UP000015106"/>
    </source>
</evidence>